<accession>A0A813E9P0</accession>
<organism evidence="1 2">
    <name type="scientific">Polarella glacialis</name>
    <name type="common">Dinoflagellate</name>
    <dbReference type="NCBI Taxonomy" id="89957"/>
    <lineage>
        <taxon>Eukaryota</taxon>
        <taxon>Sar</taxon>
        <taxon>Alveolata</taxon>
        <taxon>Dinophyceae</taxon>
        <taxon>Suessiales</taxon>
        <taxon>Suessiaceae</taxon>
        <taxon>Polarella</taxon>
    </lineage>
</organism>
<comment type="caution">
    <text evidence="1">The sequence shown here is derived from an EMBL/GenBank/DDBJ whole genome shotgun (WGS) entry which is preliminary data.</text>
</comment>
<dbReference type="EMBL" id="CAJNNV010009806">
    <property type="protein sequence ID" value="CAE8597823.1"/>
    <property type="molecule type" value="Genomic_DNA"/>
</dbReference>
<evidence type="ECO:0000313" key="2">
    <source>
        <dbReference type="Proteomes" id="UP000654075"/>
    </source>
</evidence>
<reference evidence="1" key="1">
    <citation type="submission" date="2021-02" db="EMBL/GenBank/DDBJ databases">
        <authorList>
            <person name="Dougan E. K."/>
            <person name="Rhodes N."/>
            <person name="Thang M."/>
            <person name="Chan C."/>
        </authorList>
    </citation>
    <scope>NUCLEOTIDE SEQUENCE</scope>
</reference>
<gene>
    <name evidence="1" type="ORF">PGLA1383_LOCUS16253</name>
</gene>
<evidence type="ECO:0000313" key="1">
    <source>
        <dbReference type="EMBL" id="CAE8597823.1"/>
    </source>
</evidence>
<name>A0A813E9P0_POLGL</name>
<proteinExistence type="predicted"/>
<sequence length="136" mass="14878">MASRRGAFAPLKLLGATRLEVGPDRSATLRDRFTLLGVVPVQIEWTGRLTCDSRQGALEIVWDDTSLRWGWGKLGGTKRRPPAAERLRQQPWIIDGFLGKRRGAGGVDEGPLQPPAVTPVIALRRLGVGTLAFRKA</sequence>
<dbReference type="AlphaFoldDB" id="A0A813E9P0"/>
<keyword evidence="2" id="KW-1185">Reference proteome</keyword>
<protein>
    <submittedName>
        <fullName evidence="1">Uncharacterized protein</fullName>
    </submittedName>
</protein>
<dbReference type="Proteomes" id="UP000654075">
    <property type="component" value="Unassembled WGS sequence"/>
</dbReference>